<keyword evidence="1 3" id="KW-0547">Nucleotide-binding</keyword>
<accession>A0A835HV00</accession>
<evidence type="ECO:0000259" key="4">
    <source>
        <dbReference type="PROSITE" id="PS50011"/>
    </source>
</evidence>
<dbReference type="PANTHER" id="PTHR46008">
    <property type="entry name" value="LEAF RUST 10 DISEASE-RESISTANCE LOCUS RECEPTOR-LIKE PROTEIN KINASE-LIKE 1.4"/>
    <property type="match status" value="1"/>
</dbReference>
<dbReference type="PROSITE" id="PS00109">
    <property type="entry name" value="PROTEIN_KINASE_TYR"/>
    <property type="match status" value="1"/>
</dbReference>
<keyword evidence="2 3" id="KW-0067">ATP-binding</keyword>
<dbReference type="Proteomes" id="UP000631114">
    <property type="component" value="Unassembled WGS sequence"/>
</dbReference>
<evidence type="ECO:0000256" key="2">
    <source>
        <dbReference type="ARBA" id="ARBA00022840"/>
    </source>
</evidence>
<sequence length="440" mass="49249">MLFLQRHRSASLLPPVFSYEELDLSTNCFDPRRKIGDGGFGSVYLGQLIDNRIVAVKKLHKPPQTMARTNSEKAFCNEILILSSIEHQNLVKLHGYCSDSRGLLLVYDYVPNGTLADHLHGSKSLFRKGCSLKWLTRVDIALQTSLAIEYLHFEVKPAIVHRDITSSNIFVEKDMRIKLGDFGLSRLLNFSESSGSGFICTGPQGTPGYLDPDYHRSFRLTEKSDVYSFGVVLFELISGMRAVDLGRDKREVALADLVVSKIQGGCLHQVVDPVLIIEGEAMGTIHSMAELAFRCVAADKDDRPDAKEVVVELKRIKNRIKGHRGFNISGDTCKVAVRYRYHQELESLHLLQMILTPIGPGLPLKAPSVFILMKLRIGGSRLHGWTLGTHGGLGLEFSFIIVWTTVSQLKLVPFDRIAVQFIYLIDPFLTSLRRKSLSLN</sequence>
<dbReference type="InterPro" id="IPR008266">
    <property type="entry name" value="Tyr_kinase_AS"/>
</dbReference>
<dbReference type="InterPro" id="IPR011009">
    <property type="entry name" value="Kinase-like_dom_sf"/>
</dbReference>
<feature type="binding site" evidence="3">
    <location>
        <position position="58"/>
    </location>
    <ligand>
        <name>ATP</name>
        <dbReference type="ChEBI" id="CHEBI:30616"/>
    </ligand>
</feature>
<dbReference type="Gene3D" id="1.10.510.10">
    <property type="entry name" value="Transferase(Phosphotransferase) domain 1"/>
    <property type="match status" value="1"/>
</dbReference>
<dbReference type="PROSITE" id="PS50011">
    <property type="entry name" value="PROTEIN_KINASE_DOM"/>
    <property type="match status" value="1"/>
</dbReference>
<protein>
    <recommendedName>
        <fullName evidence="4">Protein kinase domain-containing protein</fullName>
    </recommendedName>
</protein>
<dbReference type="Gene3D" id="3.30.200.20">
    <property type="entry name" value="Phosphorylase Kinase, domain 1"/>
    <property type="match status" value="1"/>
</dbReference>
<evidence type="ECO:0000313" key="6">
    <source>
        <dbReference type="Proteomes" id="UP000631114"/>
    </source>
</evidence>
<dbReference type="OrthoDB" id="635774at2759"/>
<evidence type="ECO:0000313" key="5">
    <source>
        <dbReference type="EMBL" id="KAF9605256.1"/>
    </source>
</evidence>
<evidence type="ECO:0000256" key="1">
    <source>
        <dbReference type="ARBA" id="ARBA00022741"/>
    </source>
</evidence>
<organism evidence="5 6">
    <name type="scientific">Coptis chinensis</name>
    <dbReference type="NCBI Taxonomy" id="261450"/>
    <lineage>
        <taxon>Eukaryota</taxon>
        <taxon>Viridiplantae</taxon>
        <taxon>Streptophyta</taxon>
        <taxon>Embryophyta</taxon>
        <taxon>Tracheophyta</taxon>
        <taxon>Spermatophyta</taxon>
        <taxon>Magnoliopsida</taxon>
        <taxon>Ranunculales</taxon>
        <taxon>Ranunculaceae</taxon>
        <taxon>Coptidoideae</taxon>
        <taxon>Coptis</taxon>
    </lineage>
</organism>
<dbReference type="Pfam" id="PF00069">
    <property type="entry name" value="Pkinase"/>
    <property type="match status" value="1"/>
</dbReference>
<evidence type="ECO:0000256" key="3">
    <source>
        <dbReference type="PROSITE-ProRule" id="PRU10141"/>
    </source>
</evidence>
<reference evidence="5 6" key="1">
    <citation type="submission" date="2020-10" db="EMBL/GenBank/DDBJ databases">
        <title>The Coptis chinensis genome and diversification of protoberbering-type alkaloids.</title>
        <authorList>
            <person name="Wang B."/>
            <person name="Shu S."/>
            <person name="Song C."/>
            <person name="Liu Y."/>
        </authorList>
    </citation>
    <scope>NUCLEOTIDE SEQUENCE [LARGE SCALE GENOMIC DNA]</scope>
    <source>
        <strain evidence="5">HL-2020</strain>
        <tissue evidence="5">Leaf</tissue>
    </source>
</reference>
<dbReference type="PROSITE" id="PS00107">
    <property type="entry name" value="PROTEIN_KINASE_ATP"/>
    <property type="match status" value="1"/>
</dbReference>
<dbReference type="FunFam" id="3.30.200.20:FF:000736">
    <property type="entry name" value="Putative serine/threonine-protein kinase At1g18390 family"/>
    <property type="match status" value="1"/>
</dbReference>
<proteinExistence type="predicted"/>
<dbReference type="CDD" id="cd14066">
    <property type="entry name" value="STKc_IRAK"/>
    <property type="match status" value="1"/>
</dbReference>
<dbReference type="AlphaFoldDB" id="A0A835HV00"/>
<dbReference type="SUPFAM" id="SSF56112">
    <property type="entry name" value="Protein kinase-like (PK-like)"/>
    <property type="match status" value="1"/>
</dbReference>
<dbReference type="InterPro" id="IPR017441">
    <property type="entry name" value="Protein_kinase_ATP_BS"/>
</dbReference>
<comment type="caution">
    <text evidence="5">The sequence shown here is derived from an EMBL/GenBank/DDBJ whole genome shotgun (WGS) entry which is preliminary data.</text>
</comment>
<dbReference type="InterPro" id="IPR000719">
    <property type="entry name" value="Prot_kinase_dom"/>
</dbReference>
<name>A0A835HV00_9MAGN</name>
<dbReference type="PANTHER" id="PTHR46008:SF18">
    <property type="entry name" value="PROTEIN KINASE DOMAIN-CONTAINING PROTEIN"/>
    <property type="match status" value="1"/>
</dbReference>
<gene>
    <name evidence="5" type="ORF">IFM89_015148</name>
</gene>
<feature type="domain" description="Protein kinase" evidence="4">
    <location>
        <begin position="29"/>
        <end position="326"/>
    </location>
</feature>
<dbReference type="GO" id="GO:0004672">
    <property type="term" value="F:protein kinase activity"/>
    <property type="evidence" value="ECO:0007669"/>
    <property type="project" value="InterPro"/>
</dbReference>
<keyword evidence="6" id="KW-1185">Reference proteome</keyword>
<dbReference type="EMBL" id="JADFTS010000005">
    <property type="protein sequence ID" value="KAF9605256.1"/>
    <property type="molecule type" value="Genomic_DNA"/>
</dbReference>
<dbReference type="GO" id="GO:0005524">
    <property type="term" value="F:ATP binding"/>
    <property type="evidence" value="ECO:0007669"/>
    <property type="project" value="UniProtKB-UniRule"/>
</dbReference>